<dbReference type="InterPro" id="IPR011701">
    <property type="entry name" value="MFS"/>
</dbReference>
<dbReference type="InterPro" id="IPR004638">
    <property type="entry name" value="EmrB-like"/>
</dbReference>
<evidence type="ECO:0000313" key="9">
    <source>
        <dbReference type="EMBL" id="QBK25917.1"/>
    </source>
</evidence>
<feature type="transmembrane region" description="Helical" evidence="7">
    <location>
        <begin position="79"/>
        <end position="103"/>
    </location>
</feature>
<dbReference type="Gene3D" id="1.20.1720.10">
    <property type="entry name" value="Multidrug resistance protein D"/>
    <property type="match status" value="1"/>
</dbReference>
<dbReference type="PANTHER" id="PTHR42718:SF24">
    <property type="entry name" value="MAJOR FACILITATOR SUPERFAMILY (MFS) PROFILE DOMAIN-CONTAINING PROTEIN"/>
    <property type="match status" value="1"/>
</dbReference>
<keyword evidence="4 7" id="KW-0812">Transmembrane</keyword>
<evidence type="ECO:0000313" key="10">
    <source>
        <dbReference type="Proteomes" id="UP000291151"/>
    </source>
</evidence>
<dbReference type="CDD" id="cd17503">
    <property type="entry name" value="MFS_LmrB_MDR_like"/>
    <property type="match status" value="1"/>
</dbReference>
<sequence>MDMVNKVSYNRNVIVSILLAASFVSLLNQTLLIVALPSIMEEFSISPSLAQWVTTGFMMANGVMIPITAFLIEKYSSKALLIFALGVFAIGTFIGAITPNFWLLIAARIIQAIGAGMLMPLMQTVIFSIYPVEKRGAAMGMSGLVVGFAPAIGPTLAGWIIDHFSWRFLFFTVLPFTLIVFILSIFLMKNVTTQHERKLDVLSVILSSFGWGGILYATSLVGSYGWASTNVILSIVIGSFSLIFFIRRQFKLQQPMLNFTVFQSKEFTLTTILSIVVFGLLIGIETILPIFVQKIQQGSALTSGVMLLPGAIITGAMSPVSGKLFDRFGIKGLAISGFGCIVLACVLYNFIDQNTPFVAVSIMFTIQMLGFALLSMPLMTAGINSLNRELIAHGTAMHNTIRTVGASIFTALLVTVMSAGNAQQVAGYEISNGIKTAFFVAFIFAFIGFILSFFLSKKKMPNT</sequence>
<protein>
    <submittedName>
        <fullName evidence="9">DHA2 family efflux MFS transporter permease subunit</fullName>
    </submittedName>
</protein>
<dbReference type="PRINTS" id="PR01036">
    <property type="entry name" value="TCRTETB"/>
</dbReference>
<evidence type="ECO:0000256" key="6">
    <source>
        <dbReference type="ARBA" id="ARBA00023136"/>
    </source>
</evidence>
<keyword evidence="10" id="KW-1185">Reference proteome</keyword>
<feature type="transmembrane region" description="Helical" evidence="7">
    <location>
        <begin position="12"/>
        <end position="37"/>
    </location>
</feature>
<reference evidence="9 10" key="1">
    <citation type="submission" date="2019-02" db="EMBL/GenBank/DDBJ databases">
        <title>Ureibacillus thermophilus.</title>
        <authorList>
            <person name="Sunny J.S."/>
            <person name="Natarajan A."/>
            <person name="Saleena L.M."/>
        </authorList>
    </citation>
    <scope>NUCLEOTIDE SEQUENCE [LARGE SCALE GENOMIC DNA]</scope>
    <source>
        <strain evidence="9 10">LM102</strain>
    </source>
</reference>
<dbReference type="KEGG" id="uth:DKZ56_08630"/>
<feature type="transmembrane region" description="Helical" evidence="7">
    <location>
        <begin position="224"/>
        <end position="246"/>
    </location>
</feature>
<feature type="transmembrane region" description="Helical" evidence="7">
    <location>
        <begin position="357"/>
        <end position="379"/>
    </location>
</feature>
<feature type="domain" description="Major facilitator superfamily (MFS) profile" evidence="8">
    <location>
        <begin position="14"/>
        <end position="460"/>
    </location>
</feature>
<evidence type="ECO:0000256" key="2">
    <source>
        <dbReference type="ARBA" id="ARBA00022448"/>
    </source>
</evidence>
<feature type="transmembrane region" description="Helical" evidence="7">
    <location>
        <begin position="332"/>
        <end position="351"/>
    </location>
</feature>
<keyword evidence="5 7" id="KW-1133">Transmembrane helix</keyword>
<feature type="transmembrane region" description="Helical" evidence="7">
    <location>
        <begin position="167"/>
        <end position="187"/>
    </location>
</feature>
<evidence type="ECO:0000256" key="7">
    <source>
        <dbReference type="SAM" id="Phobius"/>
    </source>
</evidence>
<dbReference type="SUPFAM" id="SSF103473">
    <property type="entry name" value="MFS general substrate transporter"/>
    <property type="match status" value="1"/>
</dbReference>
<feature type="transmembrane region" description="Helical" evidence="7">
    <location>
        <begin position="199"/>
        <end position="218"/>
    </location>
</feature>
<evidence type="ECO:0000256" key="1">
    <source>
        <dbReference type="ARBA" id="ARBA00004651"/>
    </source>
</evidence>
<gene>
    <name evidence="9" type="ORF">DKZ56_08630</name>
</gene>
<dbReference type="InterPro" id="IPR036259">
    <property type="entry name" value="MFS_trans_sf"/>
</dbReference>
<evidence type="ECO:0000259" key="8">
    <source>
        <dbReference type="PROSITE" id="PS50850"/>
    </source>
</evidence>
<dbReference type="PANTHER" id="PTHR42718">
    <property type="entry name" value="MAJOR FACILITATOR SUPERFAMILY MULTIDRUG TRANSPORTER MFSC"/>
    <property type="match status" value="1"/>
</dbReference>
<evidence type="ECO:0000256" key="4">
    <source>
        <dbReference type="ARBA" id="ARBA00022692"/>
    </source>
</evidence>
<feature type="transmembrane region" description="Helical" evidence="7">
    <location>
        <begin position="109"/>
        <end position="130"/>
    </location>
</feature>
<organism evidence="9 10">
    <name type="scientific">Ureibacillus thermophilus</name>
    <dbReference type="NCBI Taxonomy" id="367743"/>
    <lineage>
        <taxon>Bacteria</taxon>
        <taxon>Bacillati</taxon>
        <taxon>Bacillota</taxon>
        <taxon>Bacilli</taxon>
        <taxon>Bacillales</taxon>
        <taxon>Caryophanaceae</taxon>
        <taxon>Ureibacillus</taxon>
    </lineage>
</organism>
<dbReference type="EMBL" id="CP036528">
    <property type="protein sequence ID" value="QBK25917.1"/>
    <property type="molecule type" value="Genomic_DNA"/>
</dbReference>
<dbReference type="Gene3D" id="1.20.1250.20">
    <property type="entry name" value="MFS general substrate transporter like domains"/>
    <property type="match status" value="1"/>
</dbReference>
<dbReference type="Proteomes" id="UP000291151">
    <property type="component" value="Chromosome"/>
</dbReference>
<feature type="transmembrane region" description="Helical" evidence="7">
    <location>
        <begin position="298"/>
        <end position="320"/>
    </location>
</feature>
<accession>A0A4P6UT65</accession>
<dbReference type="GO" id="GO:0005886">
    <property type="term" value="C:plasma membrane"/>
    <property type="evidence" value="ECO:0007669"/>
    <property type="project" value="UniProtKB-SubCell"/>
</dbReference>
<dbReference type="Pfam" id="PF07690">
    <property type="entry name" value="MFS_1"/>
    <property type="match status" value="1"/>
</dbReference>
<dbReference type="GO" id="GO:0022857">
    <property type="term" value="F:transmembrane transporter activity"/>
    <property type="evidence" value="ECO:0007669"/>
    <property type="project" value="InterPro"/>
</dbReference>
<evidence type="ECO:0000256" key="5">
    <source>
        <dbReference type="ARBA" id="ARBA00022989"/>
    </source>
</evidence>
<feature type="transmembrane region" description="Helical" evidence="7">
    <location>
        <begin position="267"/>
        <end position="292"/>
    </location>
</feature>
<keyword evidence="2" id="KW-0813">Transport</keyword>
<feature type="transmembrane region" description="Helical" evidence="7">
    <location>
        <begin position="49"/>
        <end position="72"/>
    </location>
</feature>
<dbReference type="InterPro" id="IPR020846">
    <property type="entry name" value="MFS_dom"/>
</dbReference>
<feature type="transmembrane region" description="Helical" evidence="7">
    <location>
        <begin position="142"/>
        <end position="161"/>
    </location>
</feature>
<feature type="transmembrane region" description="Helical" evidence="7">
    <location>
        <begin position="437"/>
        <end position="455"/>
    </location>
</feature>
<dbReference type="PROSITE" id="PS50850">
    <property type="entry name" value="MFS"/>
    <property type="match status" value="1"/>
</dbReference>
<name>A0A4P6UT65_9BACL</name>
<dbReference type="NCBIfam" id="TIGR00711">
    <property type="entry name" value="efflux_EmrB"/>
    <property type="match status" value="1"/>
</dbReference>
<comment type="subcellular location">
    <subcellularLocation>
        <location evidence="1">Cell membrane</location>
        <topology evidence="1">Multi-pass membrane protein</topology>
    </subcellularLocation>
</comment>
<keyword evidence="6 7" id="KW-0472">Membrane</keyword>
<proteinExistence type="predicted"/>
<keyword evidence="3" id="KW-1003">Cell membrane</keyword>
<feature type="transmembrane region" description="Helical" evidence="7">
    <location>
        <begin position="400"/>
        <end position="417"/>
    </location>
</feature>
<dbReference type="AlphaFoldDB" id="A0A4P6UT65"/>
<evidence type="ECO:0000256" key="3">
    <source>
        <dbReference type="ARBA" id="ARBA00022475"/>
    </source>
</evidence>